<protein>
    <submittedName>
        <fullName evidence="5">Histidine kinase internal region</fullName>
    </submittedName>
</protein>
<keyword evidence="5" id="KW-0418">Kinase</keyword>
<dbReference type="Gene3D" id="3.30.565.10">
    <property type="entry name" value="Histidine kinase-like ATPase, C-terminal domain"/>
    <property type="match status" value="1"/>
</dbReference>
<accession>A6G242</accession>
<feature type="region of interest" description="Disordered" evidence="2">
    <location>
        <begin position="1"/>
        <end position="21"/>
    </location>
</feature>
<dbReference type="Proteomes" id="UP000005801">
    <property type="component" value="Unassembled WGS sequence"/>
</dbReference>
<keyword evidence="6" id="KW-1185">Reference proteome</keyword>
<dbReference type="Pfam" id="PF02518">
    <property type="entry name" value="HATPase_c"/>
    <property type="match status" value="1"/>
</dbReference>
<keyword evidence="3" id="KW-1133">Transmembrane helix</keyword>
<evidence type="ECO:0000256" key="1">
    <source>
        <dbReference type="SAM" id="Coils"/>
    </source>
</evidence>
<dbReference type="GO" id="GO:0000155">
    <property type="term" value="F:phosphorelay sensor kinase activity"/>
    <property type="evidence" value="ECO:0007669"/>
    <property type="project" value="InterPro"/>
</dbReference>
<sequence>MANSTQPSTSSADARPLAPTEGSSSKLIRWLHSLWCDGWVYPTVAAVLTLAFGEVATSSGPQVVETFVGATITTACFHAAISGVYDLVVDAWLDRCASLAARALLHLGAVIGGVLLGSELALGLARLVLDVDEPTRAVRWELWQVGLSLGAALTVIWRLTDRLRETARSAELARAAAERETLEAELAALRARVDPHFLFNALNTVADLVEHSPPQAVRAVEELSRLLRSALEGSRHETVSLEHELALVQDYLALERLRFEDRLRVRLEIDVNVTQTQIPPLLVQPLVENAIRHAVANSPTGATVTVRAREDGPRLVLTVEDDGPGSSVDSQGTKTGEHSVRRRLELLYAERARLEAGPRLGGGWRVVLALPLSS</sequence>
<evidence type="ECO:0000313" key="5">
    <source>
        <dbReference type="EMBL" id="EDM80011.1"/>
    </source>
</evidence>
<feature type="coiled-coil region" evidence="1">
    <location>
        <begin position="160"/>
        <end position="192"/>
    </location>
</feature>
<evidence type="ECO:0000256" key="3">
    <source>
        <dbReference type="SAM" id="Phobius"/>
    </source>
</evidence>
<dbReference type="AlphaFoldDB" id="A6G242"/>
<feature type="domain" description="Histidine kinase/HSP90-like ATPase" evidence="4">
    <location>
        <begin position="278"/>
        <end position="374"/>
    </location>
</feature>
<name>A6G242_9BACT</name>
<keyword evidence="3" id="KW-0812">Transmembrane</keyword>
<reference evidence="5 6" key="1">
    <citation type="submission" date="2007-06" db="EMBL/GenBank/DDBJ databases">
        <authorList>
            <person name="Shimkets L."/>
            <person name="Ferriera S."/>
            <person name="Johnson J."/>
            <person name="Kravitz S."/>
            <person name="Beeson K."/>
            <person name="Sutton G."/>
            <person name="Rogers Y.-H."/>
            <person name="Friedman R."/>
            <person name="Frazier M."/>
            <person name="Venter J.C."/>
        </authorList>
    </citation>
    <scope>NUCLEOTIDE SEQUENCE [LARGE SCALE GENOMIC DNA]</scope>
    <source>
        <strain evidence="5 6">SIR-1</strain>
    </source>
</reference>
<dbReference type="eggNOG" id="COG2972">
    <property type="taxonomic scope" value="Bacteria"/>
</dbReference>
<dbReference type="InterPro" id="IPR036890">
    <property type="entry name" value="HATPase_C_sf"/>
</dbReference>
<dbReference type="PANTHER" id="PTHR34220:SF7">
    <property type="entry name" value="SENSOR HISTIDINE KINASE YPDA"/>
    <property type="match status" value="1"/>
</dbReference>
<proteinExistence type="predicted"/>
<gene>
    <name evidence="5" type="ORF">PPSIR1_20329</name>
</gene>
<feature type="transmembrane region" description="Helical" evidence="3">
    <location>
        <begin position="103"/>
        <end position="122"/>
    </location>
</feature>
<feature type="transmembrane region" description="Helical" evidence="3">
    <location>
        <begin position="142"/>
        <end position="160"/>
    </location>
</feature>
<dbReference type="PANTHER" id="PTHR34220">
    <property type="entry name" value="SENSOR HISTIDINE KINASE YPDA"/>
    <property type="match status" value="1"/>
</dbReference>
<evidence type="ECO:0000259" key="4">
    <source>
        <dbReference type="SMART" id="SM00387"/>
    </source>
</evidence>
<dbReference type="GO" id="GO:0016020">
    <property type="term" value="C:membrane"/>
    <property type="evidence" value="ECO:0007669"/>
    <property type="project" value="InterPro"/>
</dbReference>
<organism evidence="5 6">
    <name type="scientific">Plesiocystis pacifica SIR-1</name>
    <dbReference type="NCBI Taxonomy" id="391625"/>
    <lineage>
        <taxon>Bacteria</taxon>
        <taxon>Pseudomonadati</taxon>
        <taxon>Myxococcota</taxon>
        <taxon>Polyangia</taxon>
        <taxon>Nannocystales</taxon>
        <taxon>Nannocystaceae</taxon>
        <taxon>Plesiocystis</taxon>
    </lineage>
</organism>
<keyword evidence="1" id="KW-0175">Coiled coil</keyword>
<dbReference type="EMBL" id="ABCS01000014">
    <property type="protein sequence ID" value="EDM80011.1"/>
    <property type="molecule type" value="Genomic_DNA"/>
</dbReference>
<dbReference type="InterPro" id="IPR010559">
    <property type="entry name" value="Sig_transdc_His_kin_internal"/>
</dbReference>
<evidence type="ECO:0000313" key="6">
    <source>
        <dbReference type="Proteomes" id="UP000005801"/>
    </source>
</evidence>
<evidence type="ECO:0000256" key="2">
    <source>
        <dbReference type="SAM" id="MobiDB-lite"/>
    </source>
</evidence>
<dbReference type="SMART" id="SM00387">
    <property type="entry name" value="HATPase_c"/>
    <property type="match status" value="1"/>
</dbReference>
<comment type="caution">
    <text evidence="5">The sequence shown here is derived from an EMBL/GenBank/DDBJ whole genome shotgun (WGS) entry which is preliminary data.</text>
</comment>
<dbReference type="InterPro" id="IPR050640">
    <property type="entry name" value="Bact_2-comp_sensor_kinase"/>
</dbReference>
<keyword evidence="3" id="KW-0472">Membrane</keyword>
<dbReference type="STRING" id="391625.PPSIR1_20329"/>
<dbReference type="Pfam" id="PF06580">
    <property type="entry name" value="His_kinase"/>
    <property type="match status" value="1"/>
</dbReference>
<dbReference type="SUPFAM" id="SSF55874">
    <property type="entry name" value="ATPase domain of HSP90 chaperone/DNA topoisomerase II/histidine kinase"/>
    <property type="match status" value="1"/>
</dbReference>
<feature type="compositionally biased region" description="Polar residues" evidence="2">
    <location>
        <begin position="1"/>
        <end position="12"/>
    </location>
</feature>
<keyword evidence="5" id="KW-0808">Transferase</keyword>
<dbReference type="InterPro" id="IPR003594">
    <property type="entry name" value="HATPase_dom"/>
</dbReference>